<comment type="similarity">
    <text evidence="2 9">Belongs to the PI3/PI4-kinase family. Type II PI4K subfamily.</text>
</comment>
<dbReference type="OMA" id="LYELFKX"/>
<evidence type="ECO:0000256" key="7">
    <source>
        <dbReference type="ARBA" id="ARBA00022840"/>
    </source>
</evidence>
<reference evidence="11 12" key="2">
    <citation type="submission" date="2018-11" db="EMBL/GenBank/DDBJ databases">
        <authorList>
            <consortium name="Pathogen Informatics"/>
        </authorList>
    </citation>
    <scope>NUCLEOTIDE SEQUENCE [LARGE SCALE GENOMIC DNA]</scope>
</reference>
<dbReference type="GO" id="GO:0005765">
    <property type="term" value="C:lysosomal membrane"/>
    <property type="evidence" value="ECO:0007669"/>
    <property type="project" value="TreeGrafter"/>
</dbReference>
<feature type="domain" description="PI3K/PI4K catalytic" evidence="10">
    <location>
        <begin position="103"/>
        <end position="324"/>
    </location>
</feature>
<dbReference type="Gene3D" id="1.10.1070.20">
    <property type="match status" value="1"/>
</dbReference>
<proteinExistence type="inferred from homology"/>
<organism evidence="13">
    <name type="scientific">Thelazia callipaeda</name>
    <name type="common">Oriental eyeworm</name>
    <name type="synonym">Parasitic nematode</name>
    <dbReference type="NCBI Taxonomy" id="103827"/>
    <lineage>
        <taxon>Eukaryota</taxon>
        <taxon>Metazoa</taxon>
        <taxon>Ecdysozoa</taxon>
        <taxon>Nematoda</taxon>
        <taxon>Chromadorea</taxon>
        <taxon>Rhabditida</taxon>
        <taxon>Spirurina</taxon>
        <taxon>Spiruromorpha</taxon>
        <taxon>Thelazioidea</taxon>
        <taxon>Thelaziidae</taxon>
        <taxon>Thelazia</taxon>
    </lineage>
</organism>
<dbReference type="EMBL" id="UYYF01005032">
    <property type="protein sequence ID" value="VDN07936.1"/>
    <property type="molecule type" value="Genomic_DNA"/>
</dbReference>
<dbReference type="InterPro" id="IPR000403">
    <property type="entry name" value="PI3/4_kinase_cat_dom"/>
</dbReference>
<evidence type="ECO:0000256" key="6">
    <source>
        <dbReference type="ARBA" id="ARBA00022777"/>
    </source>
</evidence>
<gene>
    <name evidence="11" type="ORF">TCLT_LOCUS10253</name>
</gene>
<dbReference type="Pfam" id="PF00454">
    <property type="entry name" value="PI3_PI4_kinase"/>
    <property type="match status" value="1"/>
</dbReference>
<name>A0A0N5DAQ9_THECL</name>
<dbReference type="OrthoDB" id="3349449at2759"/>
<dbReference type="WBParaSite" id="TCLT_0001026401-mRNA-1">
    <property type="protein sequence ID" value="TCLT_0001026401-mRNA-1"/>
    <property type="gene ID" value="TCLT_0001026401"/>
</dbReference>
<dbReference type="GO" id="GO:0007030">
    <property type="term" value="P:Golgi organization"/>
    <property type="evidence" value="ECO:0007669"/>
    <property type="project" value="TreeGrafter"/>
</dbReference>
<evidence type="ECO:0000256" key="5">
    <source>
        <dbReference type="ARBA" id="ARBA00022741"/>
    </source>
</evidence>
<keyword evidence="8 9" id="KW-0472">Membrane</keyword>
<reference evidence="13" key="1">
    <citation type="submission" date="2016-04" db="UniProtKB">
        <authorList>
            <consortium name="WormBaseParasite"/>
        </authorList>
    </citation>
    <scope>IDENTIFICATION</scope>
</reference>
<keyword evidence="6 9" id="KW-0418">Kinase</keyword>
<accession>A0A0N5DAQ9</accession>
<keyword evidence="5 9" id="KW-0547">Nucleotide-binding</keyword>
<keyword evidence="12" id="KW-1185">Reference proteome</keyword>
<evidence type="ECO:0000313" key="13">
    <source>
        <dbReference type="WBParaSite" id="TCLT_0001026401-mRNA-1"/>
    </source>
</evidence>
<evidence type="ECO:0000259" key="10">
    <source>
        <dbReference type="PROSITE" id="PS50290"/>
    </source>
</evidence>
<keyword evidence="4 9" id="KW-0808">Transferase</keyword>
<dbReference type="GO" id="GO:0005524">
    <property type="term" value="F:ATP binding"/>
    <property type="evidence" value="ECO:0007669"/>
    <property type="project" value="UniProtKB-UniRule"/>
</dbReference>
<evidence type="ECO:0000313" key="11">
    <source>
        <dbReference type="EMBL" id="VDN07936.1"/>
    </source>
</evidence>
<dbReference type="EC" id="2.7.1.67" evidence="9"/>
<evidence type="ECO:0000313" key="12">
    <source>
        <dbReference type="Proteomes" id="UP000276776"/>
    </source>
</evidence>
<dbReference type="GO" id="GO:0004430">
    <property type="term" value="F:1-phosphatidylinositol 4-kinase activity"/>
    <property type="evidence" value="ECO:0007669"/>
    <property type="project" value="UniProtKB-UniRule"/>
</dbReference>
<dbReference type="STRING" id="103827.A0A0N5DAQ9"/>
<dbReference type="GO" id="GO:0007032">
    <property type="term" value="P:endosome organization"/>
    <property type="evidence" value="ECO:0007669"/>
    <property type="project" value="TreeGrafter"/>
</dbReference>
<dbReference type="AlphaFoldDB" id="A0A0N5DAQ9"/>
<dbReference type="GO" id="GO:0005886">
    <property type="term" value="C:plasma membrane"/>
    <property type="evidence" value="ECO:0007669"/>
    <property type="project" value="UniProtKB-SubCell"/>
</dbReference>
<dbReference type="PROSITE" id="PS50290">
    <property type="entry name" value="PI3_4_KINASE_3"/>
    <property type="match status" value="1"/>
</dbReference>
<dbReference type="Proteomes" id="UP000276776">
    <property type="component" value="Unassembled WGS sequence"/>
</dbReference>
<keyword evidence="3" id="KW-1003">Cell membrane</keyword>
<dbReference type="PANTHER" id="PTHR12865">
    <property type="entry name" value="PHOSPHATIDYLINOSITOL 4-KINASE TYPE-II"/>
    <property type="match status" value="1"/>
</dbReference>
<dbReference type="GO" id="GO:0046854">
    <property type="term" value="P:phosphatidylinositol phosphate biosynthetic process"/>
    <property type="evidence" value="ECO:0007669"/>
    <property type="project" value="UniProtKB-UniRule"/>
</dbReference>
<keyword evidence="7 9" id="KW-0067">ATP-binding</keyword>
<evidence type="ECO:0000256" key="4">
    <source>
        <dbReference type="ARBA" id="ARBA00022679"/>
    </source>
</evidence>
<comment type="catalytic activity">
    <reaction evidence="9">
        <text>a 1,2-diacyl-sn-glycero-3-phospho-(1D-myo-inositol) + ATP = a 1,2-diacyl-sn-glycero-3-phospho-(1D-myo-inositol 4-phosphate) + ADP + H(+)</text>
        <dbReference type="Rhea" id="RHEA:19877"/>
        <dbReference type="ChEBI" id="CHEBI:15378"/>
        <dbReference type="ChEBI" id="CHEBI:30616"/>
        <dbReference type="ChEBI" id="CHEBI:57880"/>
        <dbReference type="ChEBI" id="CHEBI:58178"/>
        <dbReference type="ChEBI" id="CHEBI:456216"/>
        <dbReference type="EC" id="2.7.1.67"/>
    </reaction>
</comment>
<comment type="subcellular location">
    <subcellularLocation>
        <location evidence="1">Cell membrane</location>
    </subcellularLocation>
    <subcellularLocation>
        <location evidence="9">Membrane</location>
        <topology evidence="9">Peripheral membrane protein</topology>
    </subcellularLocation>
</comment>
<protein>
    <recommendedName>
        <fullName evidence="9">Phosphatidylinositol 4-kinase type 2</fullName>
        <ecNumber evidence="9">2.7.1.67</ecNumber>
    </recommendedName>
</protein>
<evidence type="ECO:0000256" key="8">
    <source>
        <dbReference type="ARBA" id="ARBA00023136"/>
    </source>
</evidence>
<evidence type="ECO:0000256" key="1">
    <source>
        <dbReference type="ARBA" id="ARBA00004236"/>
    </source>
</evidence>
<sequence>MVSSSQTLEGNEETKLENILPDLKHGSEASDQLDFSHTGSLKSDDTCLLENSQSVSLPSISTHYDPTWLRKVHAYVASTREEVLGDDDFNQNLKQAIQAIKAGVQPLRIRAGRSYFVRDINQQNIAVFKPKDEEPFAPQNPKWPKYFQRMLCFCCFGRACLIPNNGYLSETGASLVDEKLQLHIVPKTRVVKLASPAFYYRRRSRRMSKELKGKDGSYQMYVNGYVSASQIVPQWSKEGAACPLTESEMERFKYLFQKLCVLDYIIRNTDRHMDNWLIKYEPGQVLELAAIDNGLAFPVKHPETASRLRQFPFAWAQLSWANHV</sequence>
<dbReference type="GO" id="GO:0005768">
    <property type="term" value="C:endosome"/>
    <property type="evidence" value="ECO:0007669"/>
    <property type="project" value="TreeGrafter"/>
</dbReference>
<dbReference type="GO" id="GO:0005802">
    <property type="term" value="C:trans-Golgi network"/>
    <property type="evidence" value="ECO:0007669"/>
    <property type="project" value="TreeGrafter"/>
</dbReference>
<dbReference type="PANTHER" id="PTHR12865:SF5">
    <property type="entry name" value="PHOSPHATIDYLINOSITOL 4-KINASE TYPE 2"/>
    <property type="match status" value="1"/>
</dbReference>
<evidence type="ECO:0000256" key="2">
    <source>
        <dbReference type="ARBA" id="ARBA00008941"/>
    </source>
</evidence>
<evidence type="ECO:0000256" key="3">
    <source>
        <dbReference type="ARBA" id="ARBA00022475"/>
    </source>
</evidence>
<evidence type="ECO:0000256" key="9">
    <source>
        <dbReference type="RuleBase" id="RU367084"/>
    </source>
</evidence>
<dbReference type="InterPro" id="IPR039756">
    <property type="entry name" value="Lsb6/PI4K2"/>
</dbReference>